<organism evidence="1">
    <name type="scientific">Terrestrivirus sp</name>
    <dbReference type="NCBI Taxonomy" id="2487775"/>
    <lineage>
        <taxon>Viruses</taxon>
        <taxon>Varidnaviria</taxon>
        <taxon>Bamfordvirae</taxon>
        <taxon>Nucleocytoviricota</taxon>
        <taxon>Megaviricetes</taxon>
        <taxon>Imitervirales</taxon>
        <taxon>Mimiviridae</taxon>
        <taxon>Klosneuvirinae</taxon>
    </lineage>
</organism>
<sequence length="214" mass="25201">MEYDFNTEKLLIEVNELQNGLVGIPRNEQKEKKKIYYNKSLKVLEKIHNKLMVNINSNMLKNNLIKQYINGISHKFAKIVGAYCECQIHETVKLKHFSKDELIEIDVKIAPLIEELWRLKINTENSCENNVPIGFVWIQFSTLDDMKRFFDIAITNGELCNKIRINFCCDNFKENWVPSISVTVGHNETIMTYHVRFPISDLEILTETFQNYYD</sequence>
<reference evidence="1" key="1">
    <citation type="submission" date="2018-10" db="EMBL/GenBank/DDBJ databases">
        <title>Hidden diversity of soil giant viruses.</title>
        <authorList>
            <person name="Schulz F."/>
            <person name="Alteio L."/>
            <person name="Goudeau D."/>
            <person name="Ryan E.M."/>
            <person name="Malmstrom R.R."/>
            <person name="Blanchard J."/>
            <person name="Woyke T."/>
        </authorList>
    </citation>
    <scope>NUCLEOTIDE SEQUENCE</scope>
    <source>
        <strain evidence="1">TEV1</strain>
    </source>
</reference>
<dbReference type="EMBL" id="MK071981">
    <property type="protein sequence ID" value="AYV75815.1"/>
    <property type="molecule type" value="Genomic_DNA"/>
</dbReference>
<name>A0A3G4ZLU7_9VIRU</name>
<evidence type="ECO:0000313" key="1">
    <source>
        <dbReference type="EMBL" id="AYV75815.1"/>
    </source>
</evidence>
<gene>
    <name evidence="1" type="ORF">Terrestrivirus3_84</name>
</gene>
<protein>
    <submittedName>
        <fullName evidence="1">Uncharacterized protein</fullName>
    </submittedName>
</protein>
<accession>A0A3G4ZLU7</accession>
<proteinExistence type="predicted"/>